<comment type="subcellular location">
    <subcellularLocation>
        <location evidence="1 8">Cell membrane</location>
        <topology evidence="1 8">Multi-pass membrane protein</topology>
    </subcellularLocation>
</comment>
<dbReference type="GO" id="GO:0055085">
    <property type="term" value="P:transmembrane transport"/>
    <property type="evidence" value="ECO:0007669"/>
    <property type="project" value="InterPro"/>
</dbReference>
<evidence type="ECO:0000313" key="10">
    <source>
        <dbReference type="Proteomes" id="UP000232222"/>
    </source>
</evidence>
<dbReference type="OrthoDB" id="9782004at2"/>
<feature type="transmembrane region" description="Helical" evidence="8">
    <location>
        <begin position="125"/>
        <end position="144"/>
    </location>
</feature>
<dbReference type="AlphaFoldDB" id="A0A2K8NQQ8"/>
<accession>A0A2K8NQQ8</accession>
<keyword evidence="10" id="KW-1185">Reference proteome</keyword>
<dbReference type="CDD" id="cd06261">
    <property type="entry name" value="TM_PBP2"/>
    <property type="match status" value="1"/>
</dbReference>
<evidence type="ECO:0000256" key="4">
    <source>
        <dbReference type="ARBA" id="ARBA00022475"/>
    </source>
</evidence>
<dbReference type="InterPro" id="IPR006059">
    <property type="entry name" value="SBP"/>
</dbReference>
<dbReference type="KEGG" id="efr:EFREU_v1c01580"/>
<feature type="transmembrane region" description="Helical" evidence="8">
    <location>
        <begin position="59"/>
        <end position="84"/>
    </location>
</feature>
<dbReference type="Pfam" id="PF00528">
    <property type="entry name" value="BPD_transp_1"/>
    <property type="match status" value="1"/>
</dbReference>
<comment type="similarity">
    <text evidence="2">Belongs to the binding-protein-dependent transport system permease family. CysTW subfamily.</text>
</comment>
<dbReference type="SUPFAM" id="SSF161098">
    <property type="entry name" value="MetI-like"/>
    <property type="match status" value="1"/>
</dbReference>
<dbReference type="PANTHER" id="PTHR43848:SF2">
    <property type="entry name" value="PUTRESCINE TRANSPORT SYSTEM PERMEASE PROTEIN POTI"/>
    <property type="match status" value="1"/>
</dbReference>
<keyword evidence="5 8" id="KW-0812">Transmembrane</keyword>
<protein>
    <submittedName>
        <fullName evidence="9">Spermidine/putrescine ABC transporter permease</fullName>
    </submittedName>
</protein>
<dbReference type="PANTHER" id="PTHR43848">
    <property type="entry name" value="PUTRESCINE TRANSPORT SYSTEM PERMEASE PROTEIN POTI"/>
    <property type="match status" value="1"/>
</dbReference>
<evidence type="ECO:0000256" key="5">
    <source>
        <dbReference type="ARBA" id="ARBA00022692"/>
    </source>
</evidence>
<dbReference type="RefSeq" id="WP_100609144.1">
    <property type="nucleotide sequence ID" value="NZ_CP024962.1"/>
</dbReference>
<organism evidence="9 10">
    <name type="scientific">Entomoplasma freundtii</name>
    <dbReference type="NCBI Taxonomy" id="74700"/>
    <lineage>
        <taxon>Bacteria</taxon>
        <taxon>Bacillati</taxon>
        <taxon>Mycoplasmatota</taxon>
        <taxon>Mollicutes</taxon>
        <taxon>Entomoplasmatales</taxon>
        <taxon>Entomoplasmataceae</taxon>
        <taxon>Entomoplasma</taxon>
    </lineage>
</organism>
<keyword evidence="4" id="KW-1003">Cell membrane</keyword>
<evidence type="ECO:0000313" key="9">
    <source>
        <dbReference type="EMBL" id="ATZ16185.1"/>
    </source>
</evidence>
<dbReference type="Pfam" id="PF01547">
    <property type="entry name" value="SBP_bac_1"/>
    <property type="match status" value="1"/>
</dbReference>
<name>A0A2K8NQQ8_9MOLU</name>
<dbReference type="Gene3D" id="3.40.190.10">
    <property type="entry name" value="Periplasmic binding protein-like II"/>
    <property type="match status" value="2"/>
</dbReference>
<dbReference type="PROSITE" id="PS50928">
    <property type="entry name" value="ABC_TM1"/>
    <property type="match status" value="1"/>
</dbReference>
<dbReference type="EMBL" id="CP024962">
    <property type="protein sequence ID" value="ATZ16185.1"/>
    <property type="molecule type" value="Genomic_DNA"/>
</dbReference>
<reference evidence="9 10" key="1">
    <citation type="submission" date="2017-11" db="EMBL/GenBank/DDBJ databases">
        <title>Genome sequence of Entomoplasma freundtii BARC 318 (ATCC 51999).</title>
        <authorList>
            <person name="Lo W.-S."/>
            <person name="Gasparich G.E."/>
            <person name="Kuo C.-H."/>
        </authorList>
    </citation>
    <scope>NUCLEOTIDE SEQUENCE [LARGE SCALE GENOMIC DNA]</scope>
    <source>
        <strain evidence="9 10">BARC 318</strain>
    </source>
</reference>
<dbReference type="Gene3D" id="1.10.3720.10">
    <property type="entry name" value="MetI-like"/>
    <property type="match status" value="1"/>
</dbReference>
<evidence type="ECO:0000256" key="3">
    <source>
        <dbReference type="ARBA" id="ARBA00022448"/>
    </source>
</evidence>
<evidence type="ECO:0000256" key="8">
    <source>
        <dbReference type="RuleBase" id="RU363032"/>
    </source>
</evidence>
<proteinExistence type="inferred from homology"/>
<dbReference type="SUPFAM" id="SSF53850">
    <property type="entry name" value="Periplasmic binding protein-like II"/>
    <property type="match status" value="1"/>
</dbReference>
<dbReference type="GO" id="GO:0005886">
    <property type="term" value="C:plasma membrane"/>
    <property type="evidence" value="ECO:0007669"/>
    <property type="project" value="UniProtKB-SubCell"/>
</dbReference>
<gene>
    <name evidence="9" type="primary">potC</name>
    <name evidence="9" type="ORF">EFREU_v1c01580</name>
</gene>
<feature type="transmembrane region" description="Helical" evidence="8">
    <location>
        <begin position="548"/>
        <end position="567"/>
    </location>
</feature>
<dbReference type="InterPro" id="IPR035906">
    <property type="entry name" value="MetI-like_sf"/>
</dbReference>
<sequence length="1001" mass="114662">MKKFFRANYFALIMAFIYIPIVIMIIFSFNAGTTVSTWRGWSLRWYEDFFKNSPFIKSIITSLFVAFVSTIISLLIGVAAAIGLSRCRRNTQRKWMGIANIPLINADVVTAVSLMMVFLVANLRFGIFTLIMAHISFNVPYVLITVMPRLRKVDHSLLEAGEDLGANNWQLLIRVILPVLKPAIIAAAAIAFAMSFDDFIISYFTGGSQTNVSTYIYTMKKIRPYVFAFGTMLVAIIILGILTWNAFALYKQSQETKVEKLRNKTYKSKRMAELKKELLLLEAQKNGNYKTTYSTNIFLWLKYECLKFRIKMVSAKTYDKKITRLEWKRYKLRSQINKEKRYYDRQELATKRLAKLNAQLDKTNDVHKAAKLTLQKEKVEERLTFLNEEIEALENREDAALHKAEKVEQEISALKWNLATEELSKKESLALNRKIKRLEIEKIEILEGKNMHKLRLVVERLRELQDKNYNVIFGLTDQKNHLEKQIFINKPLTKKTSRKLTSDIQKIDHKINLLAAKVKKETLKLVPNYEASSEGHAKSWLARSWKMLGALLIGLAAFSGLTVAYVLNNTYNLVIGNWGEYIDPALIGEFEREYKVRVNYQEYDSNETLYNKLYTFNYDLMVPSDYMVKKLALEDRLELLNYNLLNIDAPWAKRVEAKTNGANLFDNDKQEKVTLDDNLVKLLANYEIDGNDGKKNLLDYSVPYLWGDLVIVVNPTQANLDFLKTKAGFTDEEIATAINTGELNQTKLSWDILKQAAQAGKRVALNNDPKNIFAIAGQVLFQKPNLETDHEIEQANQYLANDFINKPKVSLNNDELVDNVGQGRFDFAMMYNGDAVEANRIYNGEDVDNGGGDDDGDFANAIALDEPTKFLFGRPNIKMANGRYQTTNVFSDNLVMSKTSHHKDLAYKFINFLISKATDISEYVGITSPVASAMDELTQPGNIFSNYKRLYYPCVDALGDPIYQQNKDKDGKEELMAFKYLPRLDEKLVDYYNELVAGKIG</sequence>
<evidence type="ECO:0000256" key="7">
    <source>
        <dbReference type="ARBA" id="ARBA00023136"/>
    </source>
</evidence>
<keyword evidence="7 8" id="KW-0472">Membrane</keyword>
<feature type="transmembrane region" description="Helical" evidence="8">
    <location>
        <begin position="96"/>
        <end position="119"/>
    </location>
</feature>
<feature type="transmembrane region" description="Helical" evidence="8">
    <location>
        <begin position="7"/>
        <end position="29"/>
    </location>
</feature>
<keyword evidence="6 8" id="KW-1133">Transmembrane helix</keyword>
<dbReference type="PRINTS" id="PR00905">
    <property type="entry name" value="MG045FAMILY"/>
</dbReference>
<dbReference type="InterPro" id="IPR000515">
    <property type="entry name" value="MetI-like"/>
</dbReference>
<evidence type="ECO:0000256" key="6">
    <source>
        <dbReference type="ARBA" id="ARBA00022989"/>
    </source>
</evidence>
<feature type="transmembrane region" description="Helical" evidence="8">
    <location>
        <begin position="225"/>
        <end position="250"/>
    </location>
</feature>
<keyword evidence="3 8" id="KW-0813">Transport</keyword>
<dbReference type="InterPro" id="IPR000044">
    <property type="entry name" value="Uncharacterised_lipoprot_MG045"/>
</dbReference>
<evidence type="ECO:0000256" key="2">
    <source>
        <dbReference type="ARBA" id="ARBA00007069"/>
    </source>
</evidence>
<evidence type="ECO:0000256" key="1">
    <source>
        <dbReference type="ARBA" id="ARBA00004651"/>
    </source>
</evidence>
<dbReference type="Proteomes" id="UP000232222">
    <property type="component" value="Chromosome"/>
</dbReference>
<dbReference type="InterPro" id="IPR051789">
    <property type="entry name" value="Bact_Polyamine_Transport"/>
</dbReference>